<evidence type="ECO:0000313" key="2">
    <source>
        <dbReference type="Proteomes" id="UP000762676"/>
    </source>
</evidence>
<protein>
    <submittedName>
        <fullName evidence="1">Uncharacterized protein</fullName>
    </submittedName>
</protein>
<dbReference type="EMBL" id="BMAT01008061">
    <property type="protein sequence ID" value="GFR77123.1"/>
    <property type="molecule type" value="Genomic_DNA"/>
</dbReference>
<proteinExistence type="predicted"/>
<gene>
    <name evidence="1" type="ORF">ElyMa_003960300</name>
</gene>
<reference evidence="1 2" key="1">
    <citation type="journal article" date="2021" name="Elife">
        <title>Chloroplast acquisition without the gene transfer in kleptoplastic sea slugs, Plakobranchus ocellatus.</title>
        <authorList>
            <person name="Maeda T."/>
            <person name="Takahashi S."/>
            <person name="Yoshida T."/>
            <person name="Shimamura S."/>
            <person name="Takaki Y."/>
            <person name="Nagai Y."/>
            <person name="Toyoda A."/>
            <person name="Suzuki Y."/>
            <person name="Arimoto A."/>
            <person name="Ishii H."/>
            <person name="Satoh N."/>
            <person name="Nishiyama T."/>
            <person name="Hasebe M."/>
            <person name="Maruyama T."/>
            <person name="Minagawa J."/>
            <person name="Obokata J."/>
            <person name="Shigenobu S."/>
        </authorList>
    </citation>
    <scope>NUCLEOTIDE SEQUENCE [LARGE SCALE GENOMIC DNA]</scope>
</reference>
<accession>A0AAV4FUF6</accession>
<sequence length="126" mass="13974">MRRRRKDTQLLRKLQTKSYSTNTTSFLAPDTILSEALEVQKGWLNEIEKNVGRDGDTEALTWSAYHARKEDSNLTRLPSISCMLPLIDALSTTAGTMKHAMDASTSSSSIGITAYLNPNHETCHGC</sequence>
<name>A0AAV4FUF6_9GAST</name>
<dbReference type="AlphaFoldDB" id="A0AAV4FUF6"/>
<dbReference type="Proteomes" id="UP000762676">
    <property type="component" value="Unassembled WGS sequence"/>
</dbReference>
<keyword evidence="2" id="KW-1185">Reference proteome</keyword>
<comment type="caution">
    <text evidence="1">The sequence shown here is derived from an EMBL/GenBank/DDBJ whole genome shotgun (WGS) entry which is preliminary data.</text>
</comment>
<organism evidence="1 2">
    <name type="scientific">Elysia marginata</name>
    <dbReference type="NCBI Taxonomy" id="1093978"/>
    <lineage>
        <taxon>Eukaryota</taxon>
        <taxon>Metazoa</taxon>
        <taxon>Spiralia</taxon>
        <taxon>Lophotrochozoa</taxon>
        <taxon>Mollusca</taxon>
        <taxon>Gastropoda</taxon>
        <taxon>Heterobranchia</taxon>
        <taxon>Euthyneura</taxon>
        <taxon>Panpulmonata</taxon>
        <taxon>Sacoglossa</taxon>
        <taxon>Placobranchoidea</taxon>
        <taxon>Plakobranchidae</taxon>
        <taxon>Elysia</taxon>
    </lineage>
</organism>
<evidence type="ECO:0000313" key="1">
    <source>
        <dbReference type="EMBL" id="GFR77123.1"/>
    </source>
</evidence>